<feature type="transmembrane region" description="Helical" evidence="6">
    <location>
        <begin position="358"/>
        <end position="381"/>
    </location>
</feature>
<evidence type="ECO:0000256" key="3">
    <source>
        <dbReference type="ARBA" id="ARBA00022692"/>
    </source>
</evidence>
<feature type="transmembrane region" description="Helical" evidence="6">
    <location>
        <begin position="387"/>
        <end position="410"/>
    </location>
</feature>
<reference evidence="7" key="1">
    <citation type="submission" date="2020-02" db="EMBL/GenBank/DDBJ databases">
        <authorList>
            <person name="Meier V. D."/>
        </authorList>
    </citation>
    <scope>NUCLEOTIDE SEQUENCE</scope>
    <source>
        <strain evidence="7">AVDCRST_MAG36</strain>
    </source>
</reference>
<gene>
    <name evidence="7" type="ORF">AVDCRST_MAG36-2874</name>
</gene>
<keyword evidence="5 6" id="KW-0472">Membrane</keyword>
<organism evidence="7">
    <name type="scientific">uncultured Nocardioidaceae bacterium</name>
    <dbReference type="NCBI Taxonomy" id="253824"/>
    <lineage>
        <taxon>Bacteria</taxon>
        <taxon>Bacillati</taxon>
        <taxon>Actinomycetota</taxon>
        <taxon>Actinomycetes</taxon>
        <taxon>Propionibacteriales</taxon>
        <taxon>Nocardioidaceae</taxon>
        <taxon>environmental samples</taxon>
    </lineage>
</organism>
<keyword evidence="4 6" id="KW-1133">Transmembrane helix</keyword>
<sequence length="488" mass="50767">MATATTPSTDSESRPELKRVMGPKLLLLFIIGDILGAGIYAVTGTIAGQVGGIAWLPFLVAFAVAALTALSYLELVTKHPQAAGAALYTHKAFGIHFVTFIVAFTVISSGITSASTSARLLGSNLLIGLDETLGDAGLGALPVPTSDTAGLVVALLFMVLLALVNLRGVGESVKFNVVLTLVEMLALAIVIGIGLWVMARGDADLSRITDFENASGTGMLLAVTMATAVAFFAMVGFEDSVNMAEEVKDPPNAFPKALLTGLAIAAVVYMLVVVAVVSILSLDQIAEASTSEEGVLLSAVKAGVPDLPVGAVFPFLTVFAVANTSLINMLMASRLVYGLAKQDVLPRSLGQVLVGRRSPWAAIVFTTVLALVLIVVVSRLAETAVTALAGTTALLLLVVFAVVNTACLVLRREERPAGTFRAPTAAPVVGVVACLFLAGPWARSRDMWVQYEIAGGMLAVGVVLWAVTWFANRSSGRRGEVDASKLDS</sequence>
<feature type="transmembrane region" description="Helical" evidence="6">
    <location>
        <begin position="93"/>
        <end position="111"/>
    </location>
</feature>
<feature type="transmembrane region" description="Helical" evidence="6">
    <location>
        <begin position="25"/>
        <end position="47"/>
    </location>
</feature>
<dbReference type="InterPro" id="IPR002293">
    <property type="entry name" value="AA/rel_permease1"/>
</dbReference>
<dbReference type="Pfam" id="PF13520">
    <property type="entry name" value="AA_permease_2"/>
    <property type="match status" value="1"/>
</dbReference>
<accession>A0A6J4MMV5</accession>
<feature type="transmembrane region" description="Helical" evidence="6">
    <location>
        <begin position="448"/>
        <end position="471"/>
    </location>
</feature>
<feature type="transmembrane region" description="Helical" evidence="6">
    <location>
        <begin position="422"/>
        <end position="442"/>
    </location>
</feature>
<evidence type="ECO:0000256" key="1">
    <source>
        <dbReference type="ARBA" id="ARBA00004651"/>
    </source>
</evidence>
<feature type="transmembrane region" description="Helical" evidence="6">
    <location>
        <begin position="53"/>
        <end position="73"/>
    </location>
</feature>
<protein>
    <submittedName>
        <fullName evidence="7">Uncharacterized amino acid permease, GabP family</fullName>
    </submittedName>
</protein>
<feature type="transmembrane region" description="Helical" evidence="6">
    <location>
        <begin position="311"/>
        <end position="337"/>
    </location>
</feature>
<dbReference type="EMBL" id="CADCUH010000188">
    <property type="protein sequence ID" value="CAA9363854.1"/>
    <property type="molecule type" value="Genomic_DNA"/>
</dbReference>
<evidence type="ECO:0000256" key="4">
    <source>
        <dbReference type="ARBA" id="ARBA00022989"/>
    </source>
</evidence>
<feature type="transmembrane region" description="Helical" evidence="6">
    <location>
        <begin position="219"/>
        <end position="237"/>
    </location>
</feature>
<dbReference type="PANTHER" id="PTHR42770">
    <property type="entry name" value="AMINO ACID TRANSPORTER-RELATED"/>
    <property type="match status" value="1"/>
</dbReference>
<evidence type="ECO:0000256" key="6">
    <source>
        <dbReference type="SAM" id="Phobius"/>
    </source>
</evidence>
<dbReference type="GO" id="GO:0005886">
    <property type="term" value="C:plasma membrane"/>
    <property type="evidence" value="ECO:0007669"/>
    <property type="project" value="UniProtKB-SubCell"/>
</dbReference>
<feature type="transmembrane region" description="Helical" evidence="6">
    <location>
        <begin position="258"/>
        <end position="282"/>
    </location>
</feature>
<feature type="transmembrane region" description="Helical" evidence="6">
    <location>
        <begin position="178"/>
        <end position="199"/>
    </location>
</feature>
<feature type="transmembrane region" description="Helical" evidence="6">
    <location>
        <begin position="148"/>
        <end position="166"/>
    </location>
</feature>
<dbReference type="PANTHER" id="PTHR42770:SF11">
    <property type="entry name" value="INNER MEMBRANE TRANSPORT PROTEIN YBAT"/>
    <property type="match status" value="1"/>
</dbReference>
<dbReference type="PIRSF" id="PIRSF006060">
    <property type="entry name" value="AA_transporter"/>
    <property type="match status" value="1"/>
</dbReference>
<dbReference type="AlphaFoldDB" id="A0A6J4MMV5"/>
<evidence type="ECO:0000313" key="7">
    <source>
        <dbReference type="EMBL" id="CAA9363854.1"/>
    </source>
</evidence>
<dbReference type="Gene3D" id="1.20.1740.10">
    <property type="entry name" value="Amino acid/polyamine transporter I"/>
    <property type="match status" value="1"/>
</dbReference>
<proteinExistence type="predicted"/>
<name>A0A6J4MMV5_9ACTN</name>
<comment type="subcellular location">
    <subcellularLocation>
        <location evidence="1">Cell membrane</location>
        <topology evidence="1">Multi-pass membrane protein</topology>
    </subcellularLocation>
</comment>
<keyword evidence="3 6" id="KW-0812">Transmembrane</keyword>
<keyword evidence="2" id="KW-1003">Cell membrane</keyword>
<evidence type="ECO:0000256" key="5">
    <source>
        <dbReference type="ARBA" id="ARBA00023136"/>
    </source>
</evidence>
<evidence type="ECO:0000256" key="2">
    <source>
        <dbReference type="ARBA" id="ARBA00022475"/>
    </source>
</evidence>
<dbReference type="InterPro" id="IPR050367">
    <property type="entry name" value="APC_superfamily"/>
</dbReference>
<dbReference type="GO" id="GO:0022857">
    <property type="term" value="F:transmembrane transporter activity"/>
    <property type="evidence" value="ECO:0007669"/>
    <property type="project" value="InterPro"/>
</dbReference>